<sequence>MALIVGTHYQFGPNLLSFRGCATTEIFGDEYWDIGLLYGWASSEYDYHVSFSSGIAVIGGSRSEGGLFSDTPRDVISAQFGIPLEGQFFWRPFGNVGLGLYGFANLNAEQTFAGLALSVQLGKLR</sequence>
<dbReference type="Proteomes" id="UP001207337">
    <property type="component" value="Unassembled WGS sequence"/>
</dbReference>
<proteinExistence type="predicted"/>
<dbReference type="EMBL" id="JAJNDC010000001">
    <property type="protein sequence ID" value="MCW9712038.1"/>
    <property type="molecule type" value="Genomic_DNA"/>
</dbReference>
<evidence type="ECO:0000313" key="1">
    <source>
        <dbReference type="EMBL" id="MCW9712038.1"/>
    </source>
</evidence>
<organism evidence="1 2">
    <name type="scientific">Fodinibius salicampi</name>
    <dbReference type="NCBI Taxonomy" id="1920655"/>
    <lineage>
        <taxon>Bacteria</taxon>
        <taxon>Pseudomonadati</taxon>
        <taxon>Balneolota</taxon>
        <taxon>Balneolia</taxon>
        <taxon>Balneolales</taxon>
        <taxon>Balneolaceae</taxon>
        <taxon>Fodinibius</taxon>
    </lineage>
</organism>
<dbReference type="RefSeq" id="WP_265787694.1">
    <property type="nucleotide sequence ID" value="NZ_BAABRS010000001.1"/>
</dbReference>
<protein>
    <recommendedName>
        <fullName evidence="3">MetA-pathway of phenol degradation</fullName>
    </recommendedName>
</protein>
<reference evidence="1 2" key="1">
    <citation type="submission" date="2021-11" db="EMBL/GenBank/DDBJ databases">
        <title>Aliifidinibius sp. nov., a new bacterium isolated from saline soil.</title>
        <authorList>
            <person name="Galisteo C."/>
            <person name="De La Haba R."/>
            <person name="Sanchez-Porro C."/>
            <person name="Ventosa A."/>
        </authorList>
    </citation>
    <scope>NUCLEOTIDE SEQUENCE [LARGE SCALE GENOMIC DNA]</scope>
    <source>
        <strain evidence="1 2">KACC 190600</strain>
    </source>
</reference>
<keyword evidence="2" id="KW-1185">Reference proteome</keyword>
<gene>
    <name evidence="1" type="ORF">LQ318_03890</name>
</gene>
<name>A0ABT3PW11_9BACT</name>
<comment type="caution">
    <text evidence="1">The sequence shown here is derived from an EMBL/GenBank/DDBJ whole genome shotgun (WGS) entry which is preliminary data.</text>
</comment>
<evidence type="ECO:0000313" key="2">
    <source>
        <dbReference type="Proteomes" id="UP001207337"/>
    </source>
</evidence>
<accession>A0ABT3PW11</accession>
<evidence type="ECO:0008006" key="3">
    <source>
        <dbReference type="Google" id="ProtNLM"/>
    </source>
</evidence>